<dbReference type="EMBL" id="SMFX01000001">
    <property type="protein sequence ID" value="TCK18081.1"/>
    <property type="molecule type" value="Genomic_DNA"/>
</dbReference>
<evidence type="ECO:0000313" key="2">
    <source>
        <dbReference type="Proteomes" id="UP000295707"/>
    </source>
</evidence>
<gene>
    <name evidence="1" type="ORF">DFR30_1340</name>
</gene>
<accession>A0A4R1HBV3</accession>
<keyword evidence="2" id="KW-1185">Reference proteome</keyword>
<organism evidence="1 2">
    <name type="scientific">Thiogranum longum</name>
    <dbReference type="NCBI Taxonomy" id="1537524"/>
    <lineage>
        <taxon>Bacteria</taxon>
        <taxon>Pseudomonadati</taxon>
        <taxon>Pseudomonadota</taxon>
        <taxon>Gammaproteobacteria</taxon>
        <taxon>Chromatiales</taxon>
        <taxon>Ectothiorhodospiraceae</taxon>
        <taxon>Thiogranum</taxon>
    </lineage>
</organism>
<dbReference type="Proteomes" id="UP000295707">
    <property type="component" value="Unassembled WGS sequence"/>
</dbReference>
<protein>
    <submittedName>
        <fullName evidence="1">Uncharacterized protein</fullName>
    </submittedName>
</protein>
<sequence length="34" mass="3942">MRHCELMRHCERSGAISYYEISLLEIAASLRSSQ</sequence>
<evidence type="ECO:0000313" key="1">
    <source>
        <dbReference type="EMBL" id="TCK18081.1"/>
    </source>
</evidence>
<reference evidence="1 2" key="1">
    <citation type="submission" date="2019-03" db="EMBL/GenBank/DDBJ databases">
        <title>Genomic Encyclopedia of Type Strains, Phase IV (KMG-IV): sequencing the most valuable type-strain genomes for metagenomic binning, comparative biology and taxonomic classification.</title>
        <authorList>
            <person name="Goeker M."/>
        </authorList>
    </citation>
    <scope>NUCLEOTIDE SEQUENCE [LARGE SCALE GENOMIC DNA]</scope>
    <source>
        <strain evidence="1 2">DSM 19610</strain>
    </source>
</reference>
<dbReference type="AlphaFoldDB" id="A0A4R1HBV3"/>
<name>A0A4R1HBV3_9GAMM</name>
<comment type="caution">
    <text evidence="1">The sequence shown here is derived from an EMBL/GenBank/DDBJ whole genome shotgun (WGS) entry which is preliminary data.</text>
</comment>
<proteinExistence type="predicted"/>